<dbReference type="GO" id="GO:0005743">
    <property type="term" value="C:mitochondrial inner membrane"/>
    <property type="evidence" value="ECO:0007669"/>
    <property type="project" value="UniProtKB-SubCell"/>
</dbReference>
<evidence type="ECO:0000259" key="19">
    <source>
        <dbReference type="Pfam" id="PF00361"/>
    </source>
</evidence>
<name>A0A8K1RC93_9EUCA</name>
<evidence type="ECO:0000256" key="11">
    <source>
        <dbReference type="ARBA" id="ARBA00022982"/>
    </source>
</evidence>
<accession>A0A8K1RC93</accession>
<sequence length="336" mass="37493">MVFPLSYFLFFFTLVLGPIISISSTSWFGAWIGLELNALSFIPLITLKMNPYLSESALKYFLIQALGSAILIMASFILISTFKLASIFLFLALLLKLGVAPFHFWFPQVMEGLAWPQAFLLMTLQKLAPMILLSYLMSSDLLIKMTIVAAVLTSTIGALGGLNNMHLRKLIAFSSINHMSWMLVALSMGDSFWIFYFLVYTVIVLSATTTFSTLQTFTLSDLVQSDHSGVFNSALISMNFLSLGGLPPLTGFIPKWLTIQIMADLSMFVPLFFLLASALITLYFYLRIIISFLIVLNPSMSFNIKSKTLTHTSPALLLSLSFNLIGLLTPFYFFIT</sequence>
<feature type="transmembrane region" description="Helical" evidence="18">
    <location>
        <begin position="229"/>
        <end position="247"/>
    </location>
</feature>
<comment type="function">
    <text evidence="18">Core subunit of the mitochondrial membrane respiratory chain NADH dehydrogenase (Complex I) which catalyzes electron transfer from NADH through the respiratory chain, using ubiquinone as an electron acceptor. Essential for the catalytic activity and assembly of complex I.</text>
</comment>
<dbReference type="PANTHER" id="PTHR46552:SF1">
    <property type="entry name" value="NADH-UBIQUINONE OXIDOREDUCTASE CHAIN 2"/>
    <property type="match status" value="1"/>
</dbReference>
<dbReference type="PANTHER" id="PTHR46552">
    <property type="entry name" value="NADH-UBIQUINONE OXIDOREDUCTASE CHAIN 2"/>
    <property type="match status" value="1"/>
</dbReference>
<dbReference type="PRINTS" id="PR01436">
    <property type="entry name" value="NADHDHGNASE2"/>
</dbReference>
<evidence type="ECO:0000256" key="17">
    <source>
        <dbReference type="ARBA" id="ARBA00049551"/>
    </source>
</evidence>
<protein>
    <recommendedName>
        <fullName evidence="5 18">NADH-ubiquinone oxidoreductase chain 2</fullName>
        <ecNumber evidence="4 18">7.1.1.2</ecNumber>
    </recommendedName>
</protein>
<dbReference type="GO" id="GO:0006120">
    <property type="term" value="P:mitochondrial electron transport, NADH to ubiquinone"/>
    <property type="evidence" value="ECO:0007669"/>
    <property type="project" value="InterPro"/>
</dbReference>
<geneLocation type="mitochondrion" evidence="20"/>
<keyword evidence="6" id="KW-0813">Transport</keyword>
<comment type="similarity">
    <text evidence="3 18">Belongs to the complex I subunit 2 family.</text>
</comment>
<evidence type="ECO:0000256" key="14">
    <source>
        <dbReference type="ARBA" id="ARBA00023075"/>
    </source>
</evidence>
<evidence type="ECO:0000256" key="18">
    <source>
        <dbReference type="RuleBase" id="RU003403"/>
    </source>
</evidence>
<keyword evidence="14 18" id="KW-0830">Ubiquinone</keyword>
<keyword evidence="13 18" id="KW-0520">NAD</keyword>
<evidence type="ECO:0000256" key="16">
    <source>
        <dbReference type="ARBA" id="ARBA00023136"/>
    </source>
</evidence>
<evidence type="ECO:0000256" key="8">
    <source>
        <dbReference type="ARBA" id="ARBA00022692"/>
    </source>
</evidence>
<dbReference type="InterPro" id="IPR050175">
    <property type="entry name" value="Complex_I_Subunit_2"/>
</dbReference>
<feature type="transmembrane region" description="Helical" evidence="18">
    <location>
        <begin position="85"/>
        <end position="106"/>
    </location>
</feature>
<feature type="transmembrane region" description="Helical" evidence="18">
    <location>
        <begin position="267"/>
        <end position="295"/>
    </location>
</feature>
<evidence type="ECO:0000256" key="9">
    <source>
        <dbReference type="ARBA" id="ARBA00022792"/>
    </source>
</evidence>
<reference evidence="20" key="1">
    <citation type="submission" date="2021-01" db="EMBL/GenBank/DDBJ databases">
        <title>Development of a national marine pest molecular reference collection.</title>
        <authorList>
            <person name="McDonald J.I."/>
            <person name="Abdo D.A."/>
            <person name="Hewitt M.J."/>
            <person name="Wellington C.M."/>
            <person name="Herbert B."/>
            <person name="Sherman C."/>
            <person name="Lukehurst S.S."/>
        </authorList>
    </citation>
    <scope>NUCLEOTIDE SEQUENCE</scope>
</reference>
<feature type="transmembrane region" description="Helical" evidence="18">
    <location>
        <begin position="142"/>
        <end position="163"/>
    </location>
</feature>
<evidence type="ECO:0000256" key="3">
    <source>
        <dbReference type="ARBA" id="ARBA00007012"/>
    </source>
</evidence>
<feature type="transmembrane region" description="Helical" evidence="18">
    <location>
        <begin position="61"/>
        <end position="79"/>
    </location>
</feature>
<feature type="domain" description="NADH:quinone oxidoreductase/Mrp antiporter transmembrane" evidence="19">
    <location>
        <begin position="24"/>
        <end position="79"/>
    </location>
</feature>
<dbReference type="InterPro" id="IPR001750">
    <property type="entry name" value="ND/Mrp_TM"/>
</dbReference>
<feature type="domain" description="NADH:quinone oxidoreductase/Mrp antiporter transmembrane" evidence="19">
    <location>
        <begin position="81"/>
        <end position="281"/>
    </location>
</feature>
<keyword evidence="7 18" id="KW-0679">Respiratory chain</keyword>
<evidence type="ECO:0000256" key="13">
    <source>
        <dbReference type="ARBA" id="ARBA00023027"/>
    </source>
</evidence>
<dbReference type="AlphaFoldDB" id="A0A8K1RC93"/>
<evidence type="ECO:0000256" key="2">
    <source>
        <dbReference type="ARBA" id="ARBA00004448"/>
    </source>
</evidence>
<comment type="subcellular location">
    <subcellularLocation>
        <location evidence="2 18">Mitochondrion inner membrane</location>
        <topology evidence="2 18">Multi-pass membrane protein</topology>
    </subcellularLocation>
</comment>
<evidence type="ECO:0000313" key="20">
    <source>
        <dbReference type="EMBL" id="UEK25859.1"/>
    </source>
</evidence>
<evidence type="ECO:0000256" key="7">
    <source>
        <dbReference type="ARBA" id="ARBA00022660"/>
    </source>
</evidence>
<keyword evidence="16 18" id="KW-0472">Membrane</keyword>
<keyword evidence="9 18" id="KW-0999">Mitochondrion inner membrane</keyword>
<proteinExistence type="inferred from homology"/>
<keyword evidence="11 18" id="KW-0249">Electron transport</keyword>
<dbReference type="GO" id="GO:0008137">
    <property type="term" value="F:NADH dehydrogenase (ubiquinone) activity"/>
    <property type="evidence" value="ECO:0007669"/>
    <property type="project" value="UniProtKB-EC"/>
</dbReference>
<evidence type="ECO:0000256" key="12">
    <source>
        <dbReference type="ARBA" id="ARBA00022989"/>
    </source>
</evidence>
<evidence type="ECO:0000256" key="1">
    <source>
        <dbReference type="ARBA" id="ARBA00003257"/>
    </source>
</evidence>
<comment type="catalytic activity">
    <reaction evidence="17 18">
        <text>a ubiquinone + NADH + 5 H(+)(in) = a ubiquinol + NAD(+) + 4 H(+)(out)</text>
        <dbReference type="Rhea" id="RHEA:29091"/>
        <dbReference type="Rhea" id="RHEA-COMP:9565"/>
        <dbReference type="Rhea" id="RHEA-COMP:9566"/>
        <dbReference type="ChEBI" id="CHEBI:15378"/>
        <dbReference type="ChEBI" id="CHEBI:16389"/>
        <dbReference type="ChEBI" id="CHEBI:17976"/>
        <dbReference type="ChEBI" id="CHEBI:57540"/>
        <dbReference type="ChEBI" id="CHEBI:57945"/>
        <dbReference type="EC" id="7.1.1.2"/>
    </reaction>
</comment>
<organism evidence="20">
    <name type="scientific">Pachygrapsus fakaravensis</name>
    <dbReference type="NCBI Taxonomy" id="1036999"/>
    <lineage>
        <taxon>Eukaryota</taxon>
        <taxon>Metazoa</taxon>
        <taxon>Ecdysozoa</taxon>
        <taxon>Arthropoda</taxon>
        <taxon>Crustacea</taxon>
        <taxon>Multicrustacea</taxon>
        <taxon>Malacostraca</taxon>
        <taxon>Eumalacostraca</taxon>
        <taxon>Eucarida</taxon>
        <taxon>Decapoda</taxon>
        <taxon>Pleocyemata</taxon>
        <taxon>Brachyura</taxon>
        <taxon>Eubrachyura</taxon>
        <taxon>Grapsoidea</taxon>
        <taxon>Grapsidae</taxon>
        <taxon>Pachygrapsus</taxon>
    </lineage>
</organism>
<feature type="transmembrane region" description="Helical" evidence="18">
    <location>
        <begin position="194"/>
        <end position="217"/>
    </location>
</feature>
<dbReference type="Pfam" id="PF00361">
    <property type="entry name" value="Proton_antipo_M"/>
    <property type="match status" value="2"/>
</dbReference>
<evidence type="ECO:0000256" key="10">
    <source>
        <dbReference type="ARBA" id="ARBA00022967"/>
    </source>
</evidence>
<dbReference type="InterPro" id="IPR003917">
    <property type="entry name" value="NADH_UbQ_OxRdtase_chain2"/>
</dbReference>
<feature type="transmembrane region" description="Helical" evidence="18">
    <location>
        <begin position="315"/>
        <end position="335"/>
    </location>
</feature>
<keyword evidence="10 18" id="KW-1278">Translocase</keyword>
<dbReference type="EC" id="7.1.1.2" evidence="4 18"/>
<comment type="function">
    <text evidence="1">Core subunit of the mitochondrial membrane respiratory chain NADH dehydrogenase (Complex I) that is believed to belong to the minimal assembly required for catalysis. Complex I functions in the transfer of electrons from NADH to the respiratory chain. The immediate electron acceptor for the enzyme is believed to be ubiquinone.</text>
</comment>
<dbReference type="EMBL" id="MW446890">
    <property type="protein sequence ID" value="UEK25859.1"/>
    <property type="molecule type" value="Genomic_DNA"/>
</dbReference>
<keyword evidence="12 18" id="KW-1133">Transmembrane helix</keyword>
<keyword evidence="8 18" id="KW-0812">Transmembrane</keyword>
<keyword evidence="15 18" id="KW-0496">Mitochondrion</keyword>
<evidence type="ECO:0000256" key="5">
    <source>
        <dbReference type="ARBA" id="ARBA00021008"/>
    </source>
</evidence>
<evidence type="ECO:0000256" key="15">
    <source>
        <dbReference type="ARBA" id="ARBA00023128"/>
    </source>
</evidence>
<gene>
    <name evidence="20" type="primary">ND2</name>
</gene>
<evidence type="ECO:0000256" key="6">
    <source>
        <dbReference type="ARBA" id="ARBA00022448"/>
    </source>
</evidence>
<evidence type="ECO:0000256" key="4">
    <source>
        <dbReference type="ARBA" id="ARBA00012944"/>
    </source>
</evidence>